<accession>A0A660SIF6</accession>
<name>A0A660SIF6_UNCW3</name>
<comment type="caution">
    <text evidence="2">The sequence shown here is derived from an EMBL/GenBank/DDBJ whole genome shotgun (WGS) entry which is preliminary data.</text>
</comment>
<evidence type="ECO:0000313" key="3">
    <source>
        <dbReference type="Proteomes" id="UP000268469"/>
    </source>
</evidence>
<dbReference type="InterPro" id="IPR018247">
    <property type="entry name" value="EF_Hand_1_Ca_BS"/>
</dbReference>
<dbReference type="SUPFAM" id="SSF74853">
    <property type="entry name" value="Lamin A/C globular tail domain"/>
    <property type="match status" value="1"/>
</dbReference>
<sequence>MIVLIFLVPIITEVMANVKGPESGPGDRNEFVEIYNNSSDTIDLAGWYFSDLDAVDELVAWDDSTILKKYPNLIINSTLLPPHSYALILDREYTRPDTDQYQQPYAIPDSTLILTTDDTSLGNGLSTKDPILIFRPLPGETTTFGTPFDTLDTIPFDPGDGISLEIINLDQGDTESNWWPSLDPSGSTPGWDNSTFKNFDLAIGDLILHPPIGSKGSAIILEAAIHNAGLQPAQGWSIKVYEDQNRDRRLTETELIKTISGSYLHPGSEEVVKTRIGHFEIGEHWIGVRTLLDGDVNPANDTGFILLRIVPETGRLILSPKLFYPEKTRLQIEYQLPAPGGHLKLSIYTAEGRKVEDLIDQKIDQSSGTIFWDGQGARIGYYIIRFDYEVDGVHYQERKTFVVAR</sequence>
<dbReference type="InterPro" id="IPR036415">
    <property type="entry name" value="Lamin_tail_dom_sf"/>
</dbReference>
<gene>
    <name evidence="2" type="ORF">DRP53_04550</name>
</gene>
<protein>
    <recommendedName>
        <fullName evidence="1">LTD domain-containing protein</fullName>
    </recommendedName>
</protein>
<proteinExistence type="predicted"/>
<dbReference type="InterPro" id="IPR001322">
    <property type="entry name" value="Lamin_tail_dom"/>
</dbReference>
<reference evidence="2 3" key="1">
    <citation type="submission" date="2018-06" db="EMBL/GenBank/DDBJ databases">
        <title>Extensive metabolic versatility and redundancy in microbially diverse, dynamic hydrothermal sediments.</title>
        <authorList>
            <person name="Dombrowski N."/>
            <person name="Teske A."/>
            <person name="Baker B.J."/>
        </authorList>
    </citation>
    <scope>NUCLEOTIDE SEQUENCE [LARGE SCALE GENOMIC DNA]</scope>
    <source>
        <strain evidence="2">B36_G15</strain>
    </source>
</reference>
<organism evidence="2 3">
    <name type="scientific">candidate division WOR-3 bacterium</name>
    <dbReference type="NCBI Taxonomy" id="2052148"/>
    <lineage>
        <taxon>Bacteria</taxon>
        <taxon>Bacteria division WOR-3</taxon>
    </lineage>
</organism>
<dbReference type="Pfam" id="PF00932">
    <property type="entry name" value="LTD"/>
    <property type="match status" value="1"/>
</dbReference>
<dbReference type="PROSITE" id="PS00018">
    <property type="entry name" value="EF_HAND_1"/>
    <property type="match status" value="1"/>
</dbReference>
<dbReference type="EMBL" id="QNBE01000035">
    <property type="protein sequence ID" value="RKX70564.1"/>
    <property type="molecule type" value="Genomic_DNA"/>
</dbReference>
<dbReference type="Proteomes" id="UP000268469">
    <property type="component" value="Unassembled WGS sequence"/>
</dbReference>
<dbReference type="AlphaFoldDB" id="A0A660SIF6"/>
<feature type="domain" description="LTD" evidence="1">
    <location>
        <begin position="10"/>
        <end position="101"/>
    </location>
</feature>
<evidence type="ECO:0000313" key="2">
    <source>
        <dbReference type="EMBL" id="RKX70564.1"/>
    </source>
</evidence>
<dbReference type="Gene3D" id="2.60.40.4070">
    <property type="match status" value="1"/>
</dbReference>
<evidence type="ECO:0000259" key="1">
    <source>
        <dbReference type="Pfam" id="PF00932"/>
    </source>
</evidence>